<keyword evidence="1" id="KW-0175">Coiled coil</keyword>
<proteinExistence type="predicted"/>
<dbReference type="InterPro" id="IPR025459">
    <property type="entry name" value="DUF4279"/>
</dbReference>
<feature type="coiled-coil region" evidence="1">
    <location>
        <begin position="140"/>
        <end position="170"/>
    </location>
</feature>
<dbReference type="EMBL" id="AMFJ01000014">
    <property type="protein sequence ID" value="EKE30291.1"/>
    <property type="molecule type" value="Genomic_DNA"/>
</dbReference>
<evidence type="ECO:0000313" key="2">
    <source>
        <dbReference type="EMBL" id="EKE30291.1"/>
    </source>
</evidence>
<sequence length="222" mass="26430">MVSKYQKHIDVAREEIIKKEFGTTQQYLWVHEVIFEDDQPKVERIDDETYKGNIIAIYFPIKNVNFYLEIHVLKNPISVDSVWIESGHKIYLTATSEMLTYEELVEWLNIEPLEWFSKWDSRIHLKSKYTFSEVTYNPIKNQAYSLNAKLDKLLNELEKAKDAIRILKEKSDYIGISVCKYQYIWNWMMGDNLSANEIKRLADLNLAIDFDIYIQGIPFWNQ</sequence>
<dbReference type="Pfam" id="PF14106">
    <property type="entry name" value="DUF4279"/>
    <property type="match status" value="1"/>
</dbReference>
<organism evidence="2">
    <name type="scientific">uncultured bacterium</name>
    <name type="common">gcode 4</name>
    <dbReference type="NCBI Taxonomy" id="1234023"/>
    <lineage>
        <taxon>Bacteria</taxon>
        <taxon>environmental samples</taxon>
    </lineage>
</organism>
<evidence type="ECO:0000256" key="1">
    <source>
        <dbReference type="SAM" id="Coils"/>
    </source>
</evidence>
<dbReference type="AlphaFoldDB" id="K2FGL6"/>
<comment type="caution">
    <text evidence="2">The sequence shown here is derived from an EMBL/GenBank/DDBJ whole genome shotgun (WGS) entry which is preliminary data.</text>
</comment>
<accession>K2FGL6</accession>
<reference evidence="2" key="1">
    <citation type="journal article" date="2012" name="Science">
        <title>Fermentation, hydrogen, and sulfur metabolism in multiple uncultivated bacterial phyla.</title>
        <authorList>
            <person name="Wrighton K.C."/>
            <person name="Thomas B.C."/>
            <person name="Sharon I."/>
            <person name="Miller C.S."/>
            <person name="Castelle C.J."/>
            <person name="VerBerkmoes N.C."/>
            <person name="Wilkins M.J."/>
            <person name="Hettich R.L."/>
            <person name="Lipton M.S."/>
            <person name="Williams K.H."/>
            <person name="Long P.E."/>
            <person name="Banfield J.F."/>
        </authorList>
    </citation>
    <scope>NUCLEOTIDE SEQUENCE [LARGE SCALE GENOMIC DNA]</scope>
</reference>
<evidence type="ECO:0008006" key="3">
    <source>
        <dbReference type="Google" id="ProtNLM"/>
    </source>
</evidence>
<name>K2FGL6_9BACT</name>
<protein>
    <recommendedName>
        <fullName evidence="3">DUF4279 domain-containing protein</fullName>
    </recommendedName>
</protein>
<gene>
    <name evidence="2" type="ORF">ACD_2C00014G0010</name>
</gene>